<dbReference type="PRINTS" id="PR02014">
    <property type="entry name" value="AQUAPORIN2"/>
</dbReference>
<dbReference type="CDD" id="cd00333">
    <property type="entry name" value="MIP"/>
    <property type="match status" value="1"/>
</dbReference>
<dbReference type="AlphaFoldDB" id="A0A670HY85"/>
<evidence type="ECO:0000256" key="10">
    <source>
        <dbReference type="SAM" id="Phobius"/>
    </source>
</evidence>
<dbReference type="OMA" id="NFANHWI"/>
<feature type="transmembrane region" description="Helical" evidence="10">
    <location>
        <begin position="201"/>
        <end position="220"/>
    </location>
</feature>
<dbReference type="Proteomes" id="UP000472272">
    <property type="component" value="Chromosome 2"/>
</dbReference>
<feature type="transmembrane region" description="Helical" evidence="10">
    <location>
        <begin position="160"/>
        <end position="181"/>
    </location>
</feature>
<evidence type="ECO:0000256" key="9">
    <source>
        <dbReference type="RuleBase" id="RU000477"/>
    </source>
</evidence>
<proteinExistence type="inferred from homology"/>
<keyword evidence="6 10" id="KW-1133">Transmembrane helix</keyword>
<evidence type="ECO:0000256" key="2">
    <source>
        <dbReference type="ARBA" id="ARBA00006175"/>
    </source>
</evidence>
<evidence type="ECO:0000256" key="4">
    <source>
        <dbReference type="ARBA" id="ARBA00022475"/>
    </source>
</evidence>
<dbReference type="GO" id="GO:0015250">
    <property type="term" value="F:water channel activity"/>
    <property type="evidence" value="ECO:0007669"/>
    <property type="project" value="TreeGrafter"/>
</dbReference>
<dbReference type="PANTHER" id="PTHR19139:SF45">
    <property type="entry name" value="AQUAPORIN-2"/>
    <property type="match status" value="1"/>
</dbReference>
<keyword evidence="12" id="KW-1185">Reference proteome</keyword>
<evidence type="ECO:0000313" key="11">
    <source>
        <dbReference type="Ensembl" id="ENSPMRP00000004571.1"/>
    </source>
</evidence>
<protein>
    <recommendedName>
        <fullName evidence="13">Aquaporin-5</fullName>
    </recommendedName>
</protein>
<dbReference type="InterPro" id="IPR000425">
    <property type="entry name" value="MIP"/>
</dbReference>
<reference evidence="11 12" key="1">
    <citation type="journal article" date="2019" name="Proc. Natl. Acad. Sci. U.S.A.">
        <title>Regulatory changes in pterin and carotenoid genes underlie balanced color polymorphisms in the wall lizard.</title>
        <authorList>
            <person name="Andrade P."/>
            <person name="Pinho C."/>
            <person name="Perez I de Lanuza G."/>
            <person name="Afonso S."/>
            <person name="Brejcha J."/>
            <person name="Rubin C.J."/>
            <person name="Wallerman O."/>
            <person name="Pereira P."/>
            <person name="Sabatino S.J."/>
            <person name="Bellati A."/>
            <person name="Pellitteri-Rosa D."/>
            <person name="Bosakova Z."/>
            <person name="Bunikis I."/>
            <person name="Carretero M.A."/>
            <person name="Feiner N."/>
            <person name="Marsik P."/>
            <person name="Pauperio F."/>
            <person name="Salvi D."/>
            <person name="Soler L."/>
            <person name="While G.M."/>
            <person name="Uller T."/>
            <person name="Font E."/>
            <person name="Andersson L."/>
            <person name="Carneiro M."/>
        </authorList>
    </citation>
    <scope>NUCLEOTIDE SEQUENCE</scope>
</reference>
<dbReference type="FunFam" id="1.20.1080.10:FF:000003">
    <property type="entry name" value="Lens fiber major intrinsic"/>
    <property type="match status" value="1"/>
</dbReference>
<evidence type="ECO:0000256" key="7">
    <source>
        <dbReference type="ARBA" id="ARBA00023136"/>
    </source>
</evidence>
<dbReference type="NCBIfam" id="TIGR00861">
    <property type="entry name" value="MIP"/>
    <property type="match status" value="1"/>
</dbReference>
<dbReference type="Pfam" id="PF00230">
    <property type="entry name" value="MIP"/>
    <property type="match status" value="1"/>
</dbReference>
<evidence type="ECO:0000256" key="5">
    <source>
        <dbReference type="ARBA" id="ARBA00022692"/>
    </source>
</evidence>
<comment type="subcellular location">
    <subcellularLocation>
        <location evidence="1">Cell membrane</location>
        <topology evidence="1">Multi-pass membrane protein</topology>
    </subcellularLocation>
</comment>
<evidence type="ECO:0000313" key="12">
    <source>
        <dbReference type="Proteomes" id="UP000472272"/>
    </source>
</evidence>
<name>A0A670HY85_PODMU</name>
<dbReference type="InterPro" id="IPR034294">
    <property type="entry name" value="Aquaporin_transptr"/>
</dbReference>
<feature type="transmembrane region" description="Helical" evidence="10">
    <location>
        <begin position="82"/>
        <end position="106"/>
    </location>
</feature>
<evidence type="ECO:0000256" key="6">
    <source>
        <dbReference type="ARBA" id="ARBA00022989"/>
    </source>
</evidence>
<dbReference type="GO" id="GO:0016324">
    <property type="term" value="C:apical plasma membrane"/>
    <property type="evidence" value="ECO:0007669"/>
    <property type="project" value="TreeGrafter"/>
</dbReference>
<dbReference type="SUPFAM" id="SSF81338">
    <property type="entry name" value="Aquaporin-like"/>
    <property type="match status" value="1"/>
</dbReference>
<dbReference type="Ensembl" id="ENSPMRT00000004877.1">
    <property type="protein sequence ID" value="ENSPMRP00000004571.1"/>
    <property type="gene ID" value="ENSPMRG00000003132.1"/>
</dbReference>
<evidence type="ECO:0000256" key="3">
    <source>
        <dbReference type="ARBA" id="ARBA00022448"/>
    </source>
</evidence>
<evidence type="ECO:0000256" key="8">
    <source>
        <dbReference type="ARBA" id="ARBA00034651"/>
    </source>
</evidence>
<keyword evidence="5 9" id="KW-0812">Transmembrane</keyword>
<dbReference type="PANTHER" id="PTHR19139">
    <property type="entry name" value="AQUAPORIN TRANSPORTER"/>
    <property type="match status" value="1"/>
</dbReference>
<comment type="similarity">
    <text evidence="2 9">Belongs to the MIP/aquaporin (TC 1.A.8) family.</text>
</comment>
<dbReference type="InterPro" id="IPR023271">
    <property type="entry name" value="Aquaporin-like"/>
</dbReference>
<reference evidence="11" key="2">
    <citation type="submission" date="2025-08" db="UniProtKB">
        <authorList>
            <consortium name="Ensembl"/>
        </authorList>
    </citation>
    <scope>IDENTIFICATION</scope>
</reference>
<keyword evidence="4" id="KW-1003">Cell membrane</keyword>
<keyword evidence="3 9" id="KW-0813">Transport</keyword>
<comment type="catalytic activity">
    <reaction evidence="8">
        <text>H2O(in) = H2O(out)</text>
        <dbReference type="Rhea" id="RHEA:29667"/>
        <dbReference type="ChEBI" id="CHEBI:15377"/>
    </reaction>
</comment>
<feature type="transmembrane region" description="Helical" evidence="10">
    <location>
        <begin position="232"/>
        <end position="251"/>
    </location>
</feature>
<organism evidence="11 12">
    <name type="scientific">Podarcis muralis</name>
    <name type="common">Wall lizard</name>
    <name type="synonym">Lacerta muralis</name>
    <dbReference type="NCBI Taxonomy" id="64176"/>
    <lineage>
        <taxon>Eukaryota</taxon>
        <taxon>Metazoa</taxon>
        <taxon>Chordata</taxon>
        <taxon>Craniata</taxon>
        <taxon>Vertebrata</taxon>
        <taxon>Euteleostomi</taxon>
        <taxon>Lepidosauria</taxon>
        <taxon>Squamata</taxon>
        <taxon>Bifurcata</taxon>
        <taxon>Unidentata</taxon>
        <taxon>Episquamata</taxon>
        <taxon>Laterata</taxon>
        <taxon>Lacertibaenia</taxon>
        <taxon>Lacertidae</taxon>
        <taxon>Podarcis</taxon>
    </lineage>
</organism>
<keyword evidence="7 10" id="KW-0472">Membrane</keyword>
<evidence type="ECO:0008006" key="13">
    <source>
        <dbReference type="Google" id="ProtNLM"/>
    </source>
</evidence>
<accession>A0A670HY85</accession>
<feature type="transmembrane region" description="Helical" evidence="10">
    <location>
        <begin position="271"/>
        <end position="292"/>
    </location>
</feature>
<feature type="transmembrane region" description="Helical" evidence="10">
    <location>
        <begin position="118"/>
        <end position="139"/>
    </location>
</feature>
<dbReference type="PRINTS" id="PR00783">
    <property type="entry name" value="MINTRINSICP"/>
</dbReference>
<evidence type="ECO:0000256" key="1">
    <source>
        <dbReference type="ARBA" id="ARBA00004651"/>
    </source>
</evidence>
<dbReference type="Gene3D" id="1.20.1080.10">
    <property type="entry name" value="Glycerol uptake facilitator protein"/>
    <property type="match status" value="1"/>
</dbReference>
<sequence length="353" mass="37768">MGGSITGSDRPLPDSWGDAPKFPHLKLRFLRGWARSVPAWGKDTYKGFPDSLPCLRAQSGRRGKRGFLRPSATMKRELCSRALTRAFLAELIGTTVFVFVGLGSALPWPLASPSVLQVALAFGLAIGTLAQCLGHVSGAHLNPAVTTAFLLGSRISLCKAVCYVLAQLLGAVVGAALLYELTPSQVHGSLGVNAPQNTTSAGQAVTIEMFLTLQLVLCVFASTDSRRTDVGFPALSIGLSVTAGHLIGIYYTGCSMNPARSFGPALVMGNFANHWIFWIGPLAGAIVAMMLYDYLLCPRPRSTADRIAILRGDRDPEKEAEHGRQKKQSLKTYSVHTIPKLIDTDDKACGLVS</sequence>
<dbReference type="GeneTree" id="ENSGT00940000160612"/>
<reference evidence="11" key="3">
    <citation type="submission" date="2025-09" db="UniProtKB">
        <authorList>
            <consortium name="Ensembl"/>
        </authorList>
    </citation>
    <scope>IDENTIFICATION</scope>
</reference>